<comment type="caution">
    <text evidence="1">The sequence shown here is derived from an EMBL/GenBank/DDBJ whole genome shotgun (WGS) entry which is preliminary data.</text>
</comment>
<protein>
    <submittedName>
        <fullName evidence="1">Phage tail protein</fullName>
    </submittedName>
</protein>
<dbReference type="EMBL" id="SOZD01000005">
    <property type="protein sequence ID" value="TFF20826.1"/>
    <property type="molecule type" value="Genomic_DNA"/>
</dbReference>
<dbReference type="AlphaFoldDB" id="A0A4Y8RET1"/>
<evidence type="ECO:0000313" key="1">
    <source>
        <dbReference type="EMBL" id="TFF20826.1"/>
    </source>
</evidence>
<dbReference type="InterPro" id="IPR052042">
    <property type="entry name" value="Tail_sheath_structural"/>
</dbReference>
<dbReference type="Proteomes" id="UP000298179">
    <property type="component" value="Unassembled WGS sequence"/>
</dbReference>
<reference evidence="1 2" key="1">
    <citation type="submission" date="2019-03" db="EMBL/GenBank/DDBJ databases">
        <title>Jiella endophytica sp. nov., a novel endophytic bacterium isolated from root of Ficus microcarpa Linn. f.</title>
        <authorList>
            <person name="Tuo L."/>
        </authorList>
    </citation>
    <scope>NUCLEOTIDE SEQUENCE [LARGE SCALE GENOMIC DNA]</scope>
    <source>
        <strain evidence="1 2">CBS5Q-3</strain>
    </source>
</reference>
<keyword evidence="2" id="KW-1185">Reference proteome</keyword>
<organism evidence="1 2">
    <name type="scientific">Jiella endophytica</name>
    <dbReference type="NCBI Taxonomy" id="2558362"/>
    <lineage>
        <taxon>Bacteria</taxon>
        <taxon>Pseudomonadati</taxon>
        <taxon>Pseudomonadota</taxon>
        <taxon>Alphaproteobacteria</taxon>
        <taxon>Hyphomicrobiales</taxon>
        <taxon>Aurantimonadaceae</taxon>
        <taxon>Jiella</taxon>
    </lineage>
</organism>
<dbReference type="PANTHER" id="PTHR35861:SF1">
    <property type="entry name" value="PHAGE TAIL SHEATH PROTEIN"/>
    <property type="match status" value="1"/>
</dbReference>
<dbReference type="OrthoDB" id="9767864at2"/>
<gene>
    <name evidence="1" type="ORF">E3C22_18230</name>
</gene>
<dbReference type="RefSeq" id="WP_134763301.1">
    <property type="nucleotide sequence ID" value="NZ_SOZD01000005.1"/>
</dbReference>
<sequence>MASVEFHHGSRVFQSGDEATVVRLRSTSVGGLVIPIATGDLPTGYAFDRPFLVAKPSDAAGLPDAVKEEIDSFYDQTINQIVVVMVDKGATAATTTANMVGDFATRTGIHALLKATSMGLPRPKLIAMAGYATSGAADGIASVAVTTEGANYSADTTITVSGTTGQGAEFEPIIGTGGAITGVVVTKPGWGYTGALTFQIVDPNGSGAGAVLAGTIGSVLNPVLAEAIGVADKLRAMIYTDGPDGTNQQAVQARLLIGSKRVAFCDPRVLKSIDGVPYPRALSTIYAGLQAKMDKEKGAVFAGSNVIISGIQGVNRPVEYGEEANYLNQNRVNTVINRGNIDGAGGFRAWGVWTCADDPIWQFIPVVRVTDLVNESIEEAFLQFVGRPQTLAQLDNMVMTGRNALRGLESEQFLLPGSDFWLLNGQSASDGVQGIVKFGMKFEVPAPIVDIRITAYRNFTVAYELLYSQVSGEVEVGATL</sequence>
<proteinExistence type="predicted"/>
<dbReference type="PANTHER" id="PTHR35861">
    <property type="match status" value="1"/>
</dbReference>
<name>A0A4Y8RET1_9HYPH</name>
<evidence type="ECO:0000313" key="2">
    <source>
        <dbReference type="Proteomes" id="UP000298179"/>
    </source>
</evidence>
<accession>A0A4Y8RET1</accession>